<protein>
    <submittedName>
        <fullName evidence="3">Glycosyltransferase</fullName>
    </submittedName>
</protein>
<dbReference type="InterPro" id="IPR028098">
    <property type="entry name" value="Glyco_trans_4-like_N"/>
</dbReference>
<evidence type="ECO:0000259" key="2">
    <source>
        <dbReference type="Pfam" id="PF13579"/>
    </source>
</evidence>
<accession>A0A928Y536</accession>
<comment type="caution">
    <text evidence="3">The sequence shown here is derived from an EMBL/GenBank/DDBJ whole genome shotgun (WGS) entry which is preliminary data.</text>
</comment>
<dbReference type="InterPro" id="IPR050194">
    <property type="entry name" value="Glycosyltransferase_grp1"/>
</dbReference>
<evidence type="ECO:0000256" key="1">
    <source>
        <dbReference type="SAM" id="MobiDB-lite"/>
    </source>
</evidence>
<dbReference type="PANTHER" id="PTHR45947:SF13">
    <property type="entry name" value="TRANSFERASE"/>
    <property type="match status" value="1"/>
</dbReference>
<evidence type="ECO:0000313" key="3">
    <source>
        <dbReference type="EMBL" id="MBE7525520.1"/>
    </source>
</evidence>
<dbReference type="AlphaFoldDB" id="A0A928Y536"/>
<dbReference type="Pfam" id="PF13692">
    <property type="entry name" value="Glyco_trans_1_4"/>
    <property type="match status" value="1"/>
</dbReference>
<evidence type="ECO:0000313" key="4">
    <source>
        <dbReference type="Proteomes" id="UP000710385"/>
    </source>
</evidence>
<sequence>MRIAILTNAFPPDGKGGAERIAYVQAAGLLERGHEVKVWSPENEEGGAENGKQEEIRDERRLPLTAFRIPAERFPSRFSSLSRMSALRRLFFHLLEDIGEHRDVVNDVIAWKPDVLITHNLTGCGFGTPSAIKAKGVPWLHILHDIQLTEPSGQLRADKVRALPGRFWRSYWAAYRKRAWKSPPDALVSPTLWLLEWHRQYGFRGNLEEILPNPIDRGPERTRSLRTPAALVYVGRLSDDKGYPVFLELGRAFNREAIGSLVAVGDGPLRGAAEMLGDTRFSLKGALSPENTRREIAQADILIAPSRILENQQTILLEAMAEGTPVVAADVGGTTETLEGSGCPVGNGADIASGILRLLQSPETWRAASIAIRKRAERHDPERYFTALVSLCAGISRS</sequence>
<name>A0A928Y536_UNCKA</name>
<dbReference type="SUPFAM" id="SSF53756">
    <property type="entry name" value="UDP-Glycosyltransferase/glycogen phosphorylase"/>
    <property type="match status" value="1"/>
</dbReference>
<reference evidence="3" key="1">
    <citation type="submission" date="2020-05" db="EMBL/GenBank/DDBJ databases">
        <title>High-Quality Genomes of Partial-Nitritation/Anammox System by Hierarchical Clustering Based Hybrid Assembly.</title>
        <authorList>
            <person name="Liu L."/>
            <person name="Wang Y."/>
            <person name="Che Y."/>
            <person name="Chen Y."/>
            <person name="Xia Y."/>
            <person name="Luo R."/>
            <person name="Cheng S.H."/>
            <person name="Zheng C."/>
            <person name="Zhang T."/>
        </authorList>
    </citation>
    <scope>NUCLEOTIDE SEQUENCE</scope>
    <source>
        <strain evidence="3">H1_PAT1</strain>
    </source>
</reference>
<feature type="domain" description="Glycosyltransferase subfamily 4-like N-terminal" evidence="2">
    <location>
        <begin position="16"/>
        <end position="213"/>
    </location>
</feature>
<gene>
    <name evidence="3" type="ORF">HS096_04005</name>
</gene>
<dbReference type="Gene3D" id="3.40.50.2000">
    <property type="entry name" value="Glycogen Phosphorylase B"/>
    <property type="match status" value="2"/>
</dbReference>
<dbReference type="Pfam" id="PF13579">
    <property type="entry name" value="Glyco_trans_4_4"/>
    <property type="match status" value="1"/>
</dbReference>
<feature type="region of interest" description="Disordered" evidence="1">
    <location>
        <begin position="38"/>
        <end position="57"/>
    </location>
</feature>
<dbReference type="EMBL" id="JABTTY010000001">
    <property type="protein sequence ID" value="MBE7525520.1"/>
    <property type="molecule type" value="Genomic_DNA"/>
</dbReference>
<dbReference type="Proteomes" id="UP000710385">
    <property type="component" value="Unassembled WGS sequence"/>
</dbReference>
<proteinExistence type="predicted"/>
<dbReference type="PANTHER" id="PTHR45947">
    <property type="entry name" value="SULFOQUINOVOSYL TRANSFERASE SQD2"/>
    <property type="match status" value="1"/>
</dbReference>
<organism evidence="3 4">
    <name type="scientific">candidate division WWE3 bacterium</name>
    <dbReference type="NCBI Taxonomy" id="2053526"/>
    <lineage>
        <taxon>Bacteria</taxon>
        <taxon>Katanobacteria</taxon>
    </lineage>
</organism>
<dbReference type="GO" id="GO:0016757">
    <property type="term" value="F:glycosyltransferase activity"/>
    <property type="evidence" value="ECO:0007669"/>
    <property type="project" value="TreeGrafter"/>
</dbReference>